<feature type="signal peptide" evidence="1">
    <location>
        <begin position="1"/>
        <end position="24"/>
    </location>
</feature>
<keyword evidence="3" id="KW-1185">Reference proteome</keyword>
<name>A0AAE3N911_9BURK</name>
<keyword evidence="1" id="KW-0732">Signal</keyword>
<evidence type="ECO:0000313" key="3">
    <source>
        <dbReference type="Proteomes" id="UP001212602"/>
    </source>
</evidence>
<feature type="chain" id="PRO_5041941902" evidence="1">
    <location>
        <begin position="25"/>
        <end position="105"/>
    </location>
</feature>
<keyword evidence="2" id="KW-0378">Hydrolase</keyword>
<sequence length="105" mass="10456">MNKTSQIIAAAALSFAALGGAAHAESYQGVQEPVSALSRAEVQQQAVAAAHAPNQNVSSSSVVLGALTNGRDRAAVQAEAIAAARNSTQNLDASAFVGSQLPAAL</sequence>
<evidence type="ECO:0000313" key="2">
    <source>
        <dbReference type="EMBL" id="MDA7416818.1"/>
    </source>
</evidence>
<accession>A0AAE3N911</accession>
<dbReference type="EMBL" id="JAQIPB010000003">
    <property type="protein sequence ID" value="MDA7416818.1"/>
    <property type="molecule type" value="Genomic_DNA"/>
</dbReference>
<gene>
    <name evidence="2" type="ORF">PGB34_10620</name>
</gene>
<dbReference type="Proteomes" id="UP001212602">
    <property type="component" value="Unassembled WGS sequence"/>
</dbReference>
<dbReference type="GO" id="GO:0016787">
    <property type="term" value="F:hydrolase activity"/>
    <property type="evidence" value="ECO:0007669"/>
    <property type="project" value="UniProtKB-KW"/>
</dbReference>
<protein>
    <submittedName>
        <fullName evidence="2">Alpha/beta hydrolase</fullName>
    </submittedName>
</protein>
<dbReference type="RefSeq" id="WP_271428047.1">
    <property type="nucleotide sequence ID" value="NZ_JAQIPB010000003.1"/>
</dbReference>
<proteinExistence type="predicted"/>
<reference evidence="2" key="1">
    <citation type="submission" date="2023-01" db="EMBL/GenBank/DDBJ databases">
        <title>Xenophilus mangrovi sp. nov., isolated from soil of Mangrove nature reserve.</title>
        <authorList>
            <person name="Xu S."/>
            <person name="Liu Z."/>
            <person name="Xu Y."/>
        </authorList>
    </citation>
    <scope>NUCLEOTIDE SEQUENCE</scope>
    <source>
        <strain evidence="2">YW8</strain>
    </source>
</reference>
<organism evidence="2 3">
    <name type="scientific">Xenophilus arseniciresistens</name>
    <dbReference type="NCBI Taxonomy" id="1283306"/>
    <lineage>
        <taxon>Bacteria</taxon>
        <taxon>Pseudomonadati</taxon>
        <taxon>Pseudomonadota</taxon>
        <taxon>Betaproteobacteria</taxon>
        <taxon>Burkholderiales</taxon>
        <taxon>Comamonadaceae</taxon>
        <taxon>Xenophilus</taxon>
    </lineage>
</organism>
<dbReference type="AlphaFoldDB" id="A0AAE3N911"/>
<evidence type="ECO:0000256" key="1">
    <source>
        <dbReference type="SAM" id="SignalP"/>
    </source>
</evidence>
<comment type="caution">
    <text evidence="2">The sequence shown here is derived from an EMBL/GenBank/DDBJ whole genome shotgun (WGS) entry which is preliminary data.</text>
</comment>